<dbReference type="GO" id="GO:0004558">
    <property type="term" value="F:alpha-1,4-glucosidase activity"/>
    <property type="evidence" value="ECO:0000318"/>
    <property type="project" value="GO_Central"/>
</dbReference>
<feature type="domain" description="Glycoside hydrolase family 31 TIM barrel" evidence="6">
    <location>
        <begin position="305"/>
        <end position="657"/>
    </location>
</feature>
<dbReference type="Gene3D" id="2.60.40.1760">
    <property type="entry name" value="glycosyl hydrolase (family 31)"/>
    <property type="match status" value="1"/>
</dbReference>
<reference evidence="9 11" key="2">
    <citation type="journal article" date="2013" name="Nature">
        <title>Insights into bilaterian evolution from three spiralian genomes.</title>
        <authorList>
            <person name="Simakov O."/>
            <person name="Marletaz F."/>
            <person name="Cho S.J."/>
            <person name="Edsinger-Gonzales E."/>
            <person name="Havlak P."/>
            <person name="Hellsten U."/>
            <person name="Kuo D.H."/>
            <person name="Larsson T."/>
            <person name="Lv J."/>
            <person name="Arendt D."/>
            <person name="Savage R."/>
            <person name="Osoegawa K."/>
            <person name="de Jong P."/>
            <person name="Grimwood J."/>
            <person name="Chapman J.A."/>
            <person name="Shapiro H."/>
            <person name="Aerts A."/>
            <person name="Otillar R.P."/>
            <person name="Terry A.Y."/>
            <person name="Boore J.L."/>
            <person name="Grigoriev I.V."/>
            <person name="Lindberg D.R."/>
            <person name="Seaver E.C."/>
            <person name="Weisblat D.A."/>
            <person name="Putnam N.H."/>
            <person name="Rokhsar D.S."/>
        </authorList>
    </citation>
    <scope>NUCLEOTIDE SEQUENCE</scope>
</reference>
<keyword evidence="3 4" id="KW-0326">Glycosidase</keyword>
<dbReference type="PANTHER" id="PTHR22762:SF131">
    <property type="entry name" value="GLYCOSIDE HYDROLASE FAMILY 31 N-TERMINAL DOMAIN-CONTAINING PROTEIN"/>
    <property type="match status" value="1"/>
</dbReference>
<dbReference type="InParanoid" id="T1FNQ1"/>
<evidence type="ECO:0000259" key="7">
    <source>
        <dbReference type="Pfam" id="PF13802"/>
    </source>
</evidence>
<keyword evidence="5" id="KW-0732">Signal</keyword>
<dbReference type="Pfam" id="PF21365">
    <property type="entry name" value="Glyco_hydro_31_3rd"/>
    <property type="match status" value="1"/>
</dbReference>
<dbReference type="Gene3D" id="3.20.20.80">
    <property type="entry name" value="Glycosidases"/>
    <property type="match status" value="1"/>
</dbReference>
<dbReference type="Pfam" id="PF13802">
    <property type="entry name" value="Gal_mutarotas_2"/>
    <property type="match status" value="1"/>
</dbReference>
<evidence type="ECO:0000256" key="2">
    <source>
        <dbReference type="ARBA" id="ARBA00022801"/>
    </source>
</evidence>
<dbReference type="InterPro" id="IPR000322">
    <property type="entry name" value="Glyco_hydro_31_TIM"/>
</dbReference>
<dbReference type="CTD" id="20210448"/>
<feature type="domain" description="Glycosyl hydrolase family 31 C-terminal" evidence="8">
    <location>
        <begin position="665"/>
        <end position="756"/>
    </location>
</feature>
<dbReference type="AlphaFoldDB" id="T1FNQ1"/>
<dbReference type="EnsemblMetazoa" id="HelroT186140">
    <property type="protein sequence ID" value="HelroP186140"/>
    <property type="gene ID" value="HelroG186140"/>
</dbReference>
<dbReference type="KEGG" id="hro:HELRODRAFT_186140"/>
<dbReference type="OMA" id="CEDAIAW"/>
<gene>
    <name evidence="10" type="primary">20210448</name>
    <name evidence="9" type="ORF">HELRODRAFT_186140</name>
</gene>
<dbReference type="InterPro" id="IPR030458">
    <property type="entry name" value="Glyco_hydro_31_AS"/>
</dbReference>
<dbReference type="FunFam" id="2.60.40.1180:FF:000005">
    <property type="entry name" value="Maltase-glucoamylase, intestinal"/>
    <property type="match status" value="1"/>
</dbReference>
<keyword evidence="11" id="KW-1185">Reference proteome</keyword>
<dbReference type="CDD" id="cd14752">
    <property type="entry name" value="GH31_N"/>
    <property type="match status" value="1"/>
</dbReference>
<dbReference type="Pfam" id="PF01055">
    <property type="entry name" value="Glyco_hydro_31_2nd"/>
    <property type="match status" value="1"/>
</dbReference>
<dbReference type="GeneID" id="20210448"/>
<dbReference type="PROSITE" id="PS00707">
    <property type="entry name" value="GLYCOSYL_HYDROL_F31_2"/>
    <property type="match status" value="1"/>
</dbReference>
<accession>T1FNQ1</accession>
<reference evidence="11" key="1">
    <citation type="submission" date="2012-12" db="EMBL/GenBank/DDBJ databases">
        <authorList>
            <person name="Hellsten U."/>
            <person name="Grimwood J."/>
            <person name="Chapman J.A."/>
            <person name="Shapiro H."/>
            <person name="Aerts A."/>
            <person name="Otillar R.P."/>
            <person name="Terry A.Y."/>
            <person name="Boore J.L."/>
            <person name="Simakov O."/>
            <person name="Marletaz F."/>
            <person name="Cho S.-J."/>
            <person name="Edsinger-Gonzales E."/>
            <person name="Havlak P."/>
            <person name="Kuo D.-H."/>
            <person name="Larsson T."/>
            <person name="Lv J."/>
            <person name="Arendt D."/>
            <person name="Savage R."/>
            <person name="Osoegawa K."/>
            <person name="de Jong P."/>
            <person name="Lindberg D.R."/>
            <person name="Seaver E.C."/>
            <person name="Weisblat D.A."/>
            <person name="Putnam N.H."/>
            <person name="Grigoriev I.V."/>
            <person name="Rokhsar D.S."/>
        </authorList>
    </citation>
    <scope>NUCLEOTIDE SEQUENCE</scope>
</reference>
<evidence type="ECO:0000313" key="9">
    <source>
        <dbReference type="EMBL" id="ESN92523.1"/>
    </source>
</evidence>
<dbReference type="InterPro" id="IPR011013">
    <property type="entry name" value="Gal_mutarotase_sf_dom"/>
</dbReference>
<name>T1FNQ1_HELRO</name>
<evidence type="ECO:0000259" key="8">
    <source>
        <dbReference type="Pfam" id="PF21365"/>
    </source>
</evidence>
<evidence type="ECO:0000313" key="11">
    <source>
        <dbReference type="Proteomes" id="UP000015101"/>
    </source>
</evidence>
<comment type="similarity">
    <text evidence="1 4">Belongs to the glycosyl hydrolase 31 family.</text>
</comment>
<dbReference type="EMBL" id="AMQM01007572">
    <property type="status" value="NOT_ANNOTATED_CDS"/>
    <property type="molecule type" value="Genomic_DNA"/>
</dbReference>
<evidence type="ECO:0000256" key="3">
    <source>
        <dbReference type="ARBA" id="ARBA00023295"/>
    </source>
</evidence>
<dbReference type="InterPro" id="IPR013780">
    <property type="entry name" value="Glyco_hydro_b"/>
</dbReference>
<evidence type="ECO:0000256" key="5">
    <source>
        <dbReference type="SAM" id="SignalP"/>
    </source>
</evidence>
<dbReference type="GO" id="GO:0030246">
    <property type="term" value="F:carbohydrate binding"/>
    <property type="evidence" value="ECO:0007669"/>
    <property type="project" value="InterPro"/>
</dbReference>
<evidence type="ECO:0000256" key="4">
    <source>
        <dbReference type="RuleBase" id="RU361185"/>
    </source>
</evidence>
<dbReference type="InterPro" id="IPR048395">
    <property type="entry name" value="Glyco_hydro_31_C"/>
</dbReference>
<feature type="domain" description="Glycoside hydrolase family 31 N-terminal" evidence="7">
    <location>
        <begin position="150"/>
        <end position="264"/>
    </location>
</feature>
<dbReference type="STRING" id="6412.T1FNQ1"/>
<dbReference type="RefSeq" id="XP_009029450.1">
    <property type="nucleotide sequence ID" value="XM_009031202.1"/>
</dbReference>
<evidence type="ECO:0000256" key="1">
    <source>
        <dbReference type="ARBA" id="ARBA00007806"/>
    </source>
</evidence>
<dbReference type="EMBL" id="KB097640">
    <property type="protein sequence ID" value="ESN92523.1"/>
    <property type="molecule type" value="Genomic_DNA"/>
</dbReference>
<dbReference type="Proteomes" id="UP000015101">
    <property type="component" value="Unassembled WGS sequence"/>
</dbReference>
<dbReference type="Gene3D" id="2.60.40.1180">
    <property type="entry name" value="Golgi alpha-mannosidase II"/>
    <property type="match status" value="2"/>
</dbReference>
<dbReference type="PANTHER" id="PTHR22762">
    <property type="entry name" value="ALPHA-GLUCOSIDASE"/>
    <property type="match status" value="1"/>
</dbReference>
<feature type="signal peptide" evidence="5">
    <location>
        <begin position="1"/>
        <end position="31"/>
    </location>
</feature>
<keyword evidence="2 4" id="KW-0378">Hydrolase</keyword>
<sequence>MKIILSFSRATMIAKLLILFSLLNIYTKISAEHFDCHPEPNANAERCSKRNCDWCLPSSGNGCVKWCNFPQDYPSYDVTKWTETLFGYEADLVRRSKSPWPNDVQKLKLMVWFETEHRLHFKLTDAENKRYEVPIEMPVPPTIKPPMTDYKVEYSPSPFGLKVTRKSNGAILFDSMIPNAPLIYADQFLQMTSRLSTEMLYGLGENYGPLLINASEARTFYFWARDQFPGEHTNLYGSHPFYINIEPDKKAHGVFLLNSNAMEVEIQPNPTLTYRTIGGVLDFYIFLGPSLENVVQQYVQTIGIPVMPPYWGLGFQLSRWKYNTIENLKRIVDRNRKLGIPYDVQWGDIDYMQNEKIWTYDQQRFHGLPEYIDELHKDDIKYVIIIDPGIADKYPAGSYPTYDEGIKKNIFIKDHTGNRLLQGEVWPGTTVYPDFTHPNTTDWMYEDAAMFHKILPFDGLWIDMNEPSNFVVGSTSGCPNHPLDNPPYIPKIKDRSLVVKTICSSAQQYLSTHYNLHSLYGLYNAIVSEKVLRKLMKKRALLVSRSTYPSLGKYAQHWTGDVGSYWKDLYYSIPGILSFQMFGIPFVGADVCGFYHDSNEELCVRWMQLGSFYPFMRNHNDGDSKDQDPGEWSAAAQQIMKKAVETRYTLLPFMYTQFYLNHLDGSPVVRPLSFVFPHDENVYKIDKQFLWGTSLLISPALEKDQTVVRAYLPRGLWYEYIPDGDKHNVIDSCGSYYDLQTPLEKINIHVRGGAIIPWQQHALTTTKTRKNPINLLVALDASERAAGQLYWDDGESLDPVENKIFTVVKFNADKGVLKSQLEQTGYQPAENEFQLASVKVLGVEAEVKSVKMNGKLLEFSYKDEAKELTILNVNVSLMDELNITWA</sequence>
<dbReference type="HOGENOM" id="CLU_000631_11_2_1"/>
<protein>
    <recommendedName>
        <fullName evidence="12">P-type domain-containing protein</fullName>
    </recommendedName>
</protein>
<evidence type="ECO:0008006" key="12">
    <source>
        <dbReference type="Google" id="ProtNLM"/>
    </source>
</evidence>
<dbReference type="PROSITE" id="PS00129">
    <property type="entry name" value="GLYCOSYL_HYDROL_F31_1"/>
    <property type="match status" value="1"/>
</dbReference>
<dbReference type="eggNOG" id="KOG1065">
    <property type="taxonomic scope" value="Eukaryota"/>
</dbReference>
<dbReference type="InterPro" id="IPR017853">
    <property type="entry name" value="GH"/>
</dbReference>
<dbReference type="CDD" id="cd06602">
    <property type="entry name" value="GH31_MGAM_SI_GAA"/>
    <property type="match status" value="1"/>
</dbReference>
<dbReference type="InterPro" id="IPR030459">
    <property type="entry name" value="Glyco_hydro_31_CS"/>
</dbReference>
<dbReference type="InterPro" id="IPR025887">
    <property type="entry name" value="Glyco_hydro_31_N_dom"/>
</dbReference>
<organism evidence="10 11">
    <name type="scientific">Helobdella robusta</name>
    <name type="common">Californian leech</name>
    <dbReference type="NCBI Taxonomy" id="6412"/>
    <lineage>
        <taxon>Eukaryota</taxon>
        <taxon>Metazoa</taxon>
        <taxon>Spiralia</taxon>
        <taxon>Lophotrochozoa</taxon>
        <taxon>Annelida</taxon>
        <taxon>Clitellata</taxon>
        <taxon>Hirudinea</taxon>
        <taxon>Rhynchobdellida</taxon>
        <taxon>Glossiphoniidae</taxon>
        <taxon>Helobdella</taxon>
    </lineage>
</organism>
<evidence type="ECO:0000313" key="10">
    <source>
        <dbReference type="EnsemblMetazoa" id="HelroP186140"/>
    </source>
</evidence>
<feature type="chain" id="PRO_5010980805" description="P-type domain-containing protein" evidence="5">
    <location>
        <begin position="32"/>
        <end position="886"/>
    </location>
</feature>
<dbReference type="OrthoDB" id="5839090at2759"/>
<dbReference type="GO" id="GO:0005975">
    <property type="term" value="P:carbohydrate metabolic process"/>
    <property type="evidence" value="ECO:0007669"/>
    <property type="project" value="InterPro"/>
</dbReference>
<dbReference type="SUPFAM" id="SSF74650">
    <property type="entry name" value="Galactose mutarotase-like"/>
    <property type="match status" value="1"/>
</dbReference>
<proteinExistence type="inferred from homology"/>
<evidence type="ECO:0000259" key="6">
    <source>
        <dbReference type="Pfam" id="PF01055"/>
    </source>
</evidence>
<reference evidence="10" key="3">
    <citation type="submission" date="2015-06" db="UniProtKB">
        <authorList>
            <consortium name="EnsemblMetazoa"/>
        </authorList>
    </citation>
    <scope>IDENTIFICATION</scope>
</reference>
<dbReference type="SUPFAM" id="SSF51011">
    <property type="entry name" value="Glycosyl hydrolase domain"/>
    <property type="match status" value="1"/>
</dbReference>
<dbReference type="SUPFAM" id="SSF51445">
    <property type="entry name" value="(Trans)glycosidases"/>
    <property type="match status" value="1"/>
</dbReference>